<evidence type="ECO:0000256" key="4">
    <source>
        <dbReference type="ARBA" id="ARBA00022475"/>
    </source>
</evidence>
<name>A0A809QY25_9PROT</name>
<dbReference type="Pfam" id="PF03186">
    <property type="entry name" value="CobD_Cbib"/>
    <property type="match status" value="1"/>
</dbReference>
<feature type="transmembrane region" description="Helical" evidence="9">
    <location>
        <begin position="48"/>
        <end position="68"/>
    </location>
</feature>
<keyword evidence="8 9" id="KW-0472">Membrane</keyword>
<sequence length="307" mass="33852">MTIISLIVVLLLEQVRPLAERKAVAVPLSHYARFFEGHFNDGQARHGMIAWLLAVLPATIACAAVYLAVMAVNPLLGFVWNVAILYLALGFRQFSHYYTDIHLALRMGETERARALLGEWRGRSADGLGTTEIARLAMEEALVASHRHVFAVVVWFVLLPGPAGALMYRLAYYFFRHWGVRRDAEFGTFGRFADKAFAVIDWLPVRITATFFAIVGDFEDAIYCWRTQAARWPDEAAGILLASGAGALGVRLGMPIVESGEVTERPELGLGEEADADFMQSGIGLVWRTLVLCLLLLALLGIASWAG</sequence>
<dbReference type="GO" id="GO:0005886">
    <property type="term" value="C:plasma membrane"/>
    <property type="evidence" value="ECO:0007669"/>
    <property type="project" value="UniProtKB-SubCell"/>
</dbReference>
<evidence type="ECO:0000256" key="2">
    <source>
        <dbReference type="ARBA" id="ARBA00004953"/>
    </source>
</evidence>
<dbReference type="GO" id="GO:0009236">
    <property type="term" value="P:cobalamin biosynthetic process"/>
    <property type="evidence" value="ECO:0007669"/>
    <property type="project" value="UniProtKB-UniRule"/>
</dbReference>
<evidence type="ECO:0000256" key="5">
    <source>
        <dbReference type="ARBA" id="ARBA00022573"/>
    </source>
</evidence>
<dbReference type="KEGG" id="ddz:DSYM_10290"/>
<dbReference type="EMBL" id="AP021857">
    <property type="protein sequence ID" value="BBO20330.1"/>
    <property type="molecule type" value="Genomic_DNA"/>
</dbReference>
<dbReference type="NCBIfam" id="NF005792">
    <property type="entry name" value="PRK07630.1"/>
    <property type="match status" value="1"/>
</dbReference>
<evidence type="ECO:0000256" key="8">
    <source>
        <dbReference type="ARBA" id="ARBA00023136"/>
    </source>
</evidence>
<evidence type="ECO:0000256" key="3">
    <source>
        <dbReference type="ARBA" id="ARBA00006263"/>
    </source>
</evidence>
<dbReference type="GO" id="GO:0048472">
    <property type="term" value="F:threonine-phosphate decarboxylase activity"/>
    <property type="evidence" value="ECO:0007669"/>
    <property type="project" value="InterPro"/>
</dbReference>
<protein>
    <recommendedName>
        <fullName evidence="9">Cobalamin biosynthesis protein CobD</fullName>
    </recommendedName>
</protein>
<comment type="caution">
    <text evidence="9">Lacks conserved residue(s) required for the propagation of feature annotation.</text>
</comment>
<feature type="transmembrane region" description="Helical" evidence="9">
    <location>
        <begin position="75"/>
        <end position="94"/>
    </location>
</feature>
<keyword evidence="5 9" id="KW-0169">Cobalamin biosynthesis</keyword>
<organism evidence="10 11">
    <name type="scientific">Candidatus Desulfobacillus denitrificans</name>
    <dbReference type="NCBI Taxonomy" id="2608985"/>
    <lineage>
        <taxon>Bacteria</taxon>
        <taxon>Pseudomonadati</taxon>
        <taxon>Pseudomonadota</taxon>
        <taxon>Betaproteobacteria</taxon>
        <taxon>Candidatus Desulfobacillus</taxon>
    </lineage>
</organism>
<dbReference type="PANTHER" id="PTHR34308">
    <property type="entry name" value="COBALAMIN BIOSYNTHESIS PROTEIN CBIB"/>
    <property type="match status" value="1"/>
</dbReference>
<keyword evidence="7 9" id="KW-1133">Transmembrane helix</keyword>
<proteinExistence type="inferred from homology"/>
<dbReference type="Proteomes" id="UP000662914">
    <property type="component" value="Chromosome"/>
</dbReference>
<comment type="pathway">
    <text evidence="2 9">Cofactor biosynthesis; adenosylcobalamin biosynthesis.</text>
</comment>
<dbReference type="GO" id="GO:0015420">
    <property type="term" value="F:ABC-type vitamin B12 transporter activity"/>
    <property type="evidence" value="ECO:0007669"/>
    <property type="project" value="UniProtKB-UniRule"/>
</dbReference>
<dbReference type="AlphaFoldDB" id="A0A809QY25"/>
<keyword evidence="4 9" id="KW-1003">Cell membrane</keyword>
<dbReference type="UniPathway" id="UPA00148"/>
<accession>A0A809QY25</accession>
<evidence type="ECO:0000256" key="7">
    <source>
        <dbReference type="ARBA" id="ARBA00022989"/>
    </source>
</evidence>
<evidence type="ECO:0000256" key="6">
    <source>
        <dbReference type="ARBA" id="ARBA00022692"/>
    </source>
</evidence>
<gene>
    <name evidence="9" type="primary">cobD</name>
    <name evidence="10" type="ORF">DSYM_10290</name>
</gene>
<comment type="subcellular location">
    <subcellularLocation>
        <location evidence="1 9">Cell membrane</location>
        <topology evidence="1 9">Multi-pass membrane protein</topology>
    </subcellularLocation>
</comment>
<dbReference type="HAMAP" id="MF_00024">
    <property type="entry name" value="CobD_CbiB"/>
    <property type="match status" value="1"/>
</dbReference>
<evidence type="ECO:0000256" key="1">
    <source>
        <dbReference type="ARBA" id="ARBA00004651"/>
    </source>
</evidence>
<feature type="transmembrane region" description="Helical" evidence="9">
    <location>
        <begin position="148"/>
        <end position="172"/>
    </location>
</feature>
<keyword evidence="6 9" id="KW-0812">Transmembrane</keyword>
<evidence type="ECO:0000313" key="11">
    <source>
        <dbReference type="Proteomes" id="UP000662914"/>
    </source>
</evidence>
<comment type="similarity">
    <text evidence="3 9">Belongs to the CobD/CbiB family.</text>
</comment>
<reference evidence="10" key="1">
    <citation type="journal article" name="DNA Res.">
        <title>The physiological potential of anammox bacteria as revealed by their core genome structure.</title>
        <authorList>
            <person name="Okubo T."/>
            <person name="Toyoda A."/>
            <person name="Fukuhara K."/>
            <person name="Uchiyama I."/>
            <person name="Harigaya Y."/>
            <person name="Kuroiwa M."/>
            <person name="Suzuki T."/>
            <person name="Murakami Y."/>
            <person name="Suwa Y."/>
            <person name="Takami H."/>
        </authorList>
    </citation>
    <scope>NUCLEOTIDE SEQUENCE</scope>
    <source>
        <strain evidence="10">317325-3</strain>
    </source>
</reference>
<evidence type="ECO:0000256" key="9">
    <source>
        <dbReference type="HAMAP-Rule" id="MF_00024"/>
    </source>
</evidence>
<evidence type="ECO:0000313" key="10">
    <source>
        <dbReference type="EMBL" id="BBO20330.1"/>
    </source>
</evidence>
<dbReference type="PANTHER" id="PTHR34308:SF1">
    <property type="entry name" value="COBALAMIN BIOSYNTHESIS PROTEIN CBIB"/>
    <property type="match status" value="1"/>
</dbReference>
<comment type="function">
    <text evidence="9">Converts cobyric acid to cobinamide by the addition of aminopropanol on the F carboxylic group.</text>
</comment>
<dbReference type="InterPro" id="IPR004485">
    <property type="entry name" value="Cobalamin_biosynth_CobD/CbiB"/>
</dbReference>
<feature type="transmembrane region" description="Helical" evidence="9">
    <location>
        <begin position="285"/>
        <end position="306"/>
    </location>
</feature>